<accession>A0A4S8M531</accession>
<sequence length="920" mass="104212">MPRTKGELWDYFYQGPKQNSSHYKAYCLGCVKSYAPAYVQEQADINMKTLNGEAWFKNACDSAGSILGEKNAMVAHILGGERPCHHASEAAKKKAGEIRKQTQNTKRGRGDKDNEEGDGDDEYDQSGPAPSKKRKAVDRVEKKQSTLDGKVFKGIGIPFTEEQEHAIHIQFLRATISANLPFHWVENPEVIKLFLLFRSCAGDVIPSAKQLSNRILNEEHGKVEKELKKTLKDKDVVLTCDGVKDVSKNSLTGVNISVEYKPHLVDLYNSTPDKKDGQSMCEAYIKMIDSAEKVYGCHIVALGTDNDGGSRAGRVFLEKLRPWLFLFPCGAHQGQLTLCDYFKVNPEASDTAEEATDLIGWLNNHGRVRSIFNEVQSAQSNKVLTYLVANLTRWTTHQISFDRLEEVKQPLRTTSVSRREDVIAAQVGAEKNAREVKALREAAEKQLDLIDNSDFWRRLSVLIEDIEPISFATNICQSDHARPDVVLLAFVGMFLYFKNHSNSRLSAEMTKRLERRWKGFDQNLMVSCLILNPYERLERFGPNANANPFGINALITNLFRKYISRSIPESETEAEAIEGERHERIKSFSVALTHYLSLSGPFKDWPEQHVGFQEIHGTDPNMFWIQMKSDGRVVELANFALTVFSIVLNTAGNERQFSDVKIKKTRLRNRIGLSRLGKMIKVGADIKQSQFSDGLKDLRKPRQNHDEERLSKLLEVPRYAEILDSEGQEGTNTRTRQSQLVTNRKQWRREFAKWVEEARRQDEEASDMDDSSSSVSNQAGGSTRSWLPRSLDLLFGGKPVQDQGMDFEGFGHRRRTRRQGWSEEALRMELLAQEEQDEILDDGALEGSGDEYNGRGYNPSTQEFAQRHGLPLVDVIWPDGKTGPDEDEDSWYDCQETQDKNSDDLDETPFPGVISGLKIV</sequence>
<feature type="compositionally biased region" description="Acidic residues" evidence="1">
    <location>
        <begin position="113"/>
        <end position="124"/>
    </location>
</feature>
<proteinExistence type="predicted"/>
<dbReference type="Proteomes" id="UP000297245">
    <property type="component" value="Unassembled WGS sequence"/>
</dbReference>
<gene>
    <name evidence="2" type="ORF">K435DRAFT_965546</name>
</gene>
<protein>
    <submittedName>
        <fullName evidence="2">Uncharacterized protein</fullName>
    </submittedName>
</protein>
<reference evidence="2 3" key="1">
    <citation type="journal article" date="2019" name="Nat. Ecol. Evol.">
        <title>Megaphylogeny resolves global patterns of mushroom evolution.</title>
        <authorList>
            <person name="Varga T."/>
            <person name="Krizsan K."/>
            <person name="Foldi C."/>
            <person name="Dima B."/>
            <person name="Sanchez-Garcia M."/>
            <person name="Sanchez-Ramirez S."/>
            <person name="Szollosi G.J."/>
            <person name="Szarkandi J.G."/>
            <person name="Papp V."/>
            <person name="Albert L."/>
            <person name="Andreopoulos W."/>
            <person name="Angelini C."/>
            <person name="Antonin V."/>
            <person name="Barry K.W."/>
            <person name="Bougher N.L."/>
            <person name="Buchanan P."/>
            <person name="Buyck B."/>
            <person name="Bense V."/>
            <person name="Catcheside P."/>
            <person name="Chovatia M."/>
            <person name="Cooper J."/>
            <person name="Damon W."/>
            <person name="Desjardin D."/>
            <person name="Finy P."/>
            <person name="Geml J."/>
            <person name="Haridas S."/>
            <person name="Hughes K."/>
            <person name="Justo A."/>
            <person name="Karasinski D."/>
            <person name="Kautmanova I."/>
            <person name="Kiss B."/>
            <person name="Kocsube S."/>
            <person name="Kotiranta H."/>
            <person name="LaButti K.M."/>
            <person name="Lechner B.E."/>
            <person name="Liimatainen K."/>
            <person name="Lipzen A."/>
            <person name="Lukacs Z."/>
            <person name="Mihaltcheva S."/>
            <person name="Morgado L.N."/>
            <person name="Niskanen T."/>
            <person name="Noordeloos M.E."/>
            <person name="Ohm R.A."/>
            <person name="Ortiz-Santana B."/>
            <person name="Ovrebo C."/>
            <person name="Racz N."/>
            <person name="Riley R."/>
            <person name="Savchenko A."/>
            <person name="Shiryaev A."/>
            <person name="Soop K."/>
            <person name="Spirin V."/>
            <person name="Szebenyi C."/>
            <person name="Tomsovsky M."/>
            <person name="Tulloss R.E."/>
            <person name="Uehling J."/>
            <person name="Grigoriev I.V."/>
            <person name="Vagvolgyi C."/>
            <person name="Papp T."/>
            <person name="Martin F.M."/>
            <person name="Miettinen O."/>
            <person name="Hibbett D.S."/>
            <person name="Nagy L.G."/>
        </authorList>
    </citation>
    <scope>NUCLEOTIDE SEQUENCE [LARGE SCALE GENOMIC DNA]</scope>
    <source>
        <strain evidence="2 3">CBS 962.96</strain>
    </source>
</reference>
<name>A0A4S8M531_DENBC</name>
<feature type="region of interest" description="Disordered" evidence="1">
    <location>
        <begin position="877"/>
        <end position="910"/>
    </location>
</feature>
<evidence type="ECO:0000313" key="3">
    <source>
        <dbReference type="Proteomes" id="UP000297245"/>
    </source>
</evidence>
<dbReference type="AlphaFoldDB" id="A0A4S8M531"/>
<keyword evidence="3" id="KW-1185">Reference proteome</keyword>
<feature type="region of interest" description="Disordered" evidence="1">
    <location>
        <begin position="85"/>
        <end position="141"/>
    </location>
</feature>
<dbReference type="EMBL" id="ML179158">
    <property type="protein sequence ID" value="THU97324.1"/>
    <property type="molecule type" value="Genomic_DNA"/>
</dbReference>
<dbReference type="OrthoDB" id="2423954at2759"/>
<evidence type="ECO:0000256" key="1">
    <source>
        <dbReference type="SAM" id="MobiDB-lite"/>
    </source>
</evidence>
<feature type="compositionally biased region" description="Basic and acidic residues" evidence="1">
    <location>
        <begin position="85"/>
        <end position="100"/>
    </location>
</feature>
<dbReference type="InterPro" id="IPR012337">
    <property type="entry name" value="RNaseH-like_sf"/>
</dbReference>
<organism evidence="2 3">
    <name type="scientific">Dendrothele bispora (strain CBS 962.96)</name>
    <dbReference type="NCBI Taxonomy" id="1314807"/>
    <lineage>
        <taxon>Eukaryota</taxon>
        <taxon>Fungi</taxon>
        <taxon>Dikarya</taxon>
        <taxon>Basidiomycota</taxon>
        <taxon>Agaricomycotina</taxon>
        <taxon>Agaricomycetes</taxon>
        <taxon>Agaricomycetidae</taxon>
        <taxon>Agaricales</taxon>
        <taxon>Agaricales incertae sedis</taxon>
        <taxon>Dendrothele</taxon>
    </lineage>
</organism>
<evidence type="ECO:0000313" key="2">
    <source>
        <dbReference type="EMBL" id="THU97324.1"/>
    </source>
</evidence>
<dbReference type="SUPFAM" id="SSF53098">
    <property type="entry name" value="Ribonuclease H-like"/>
    <property type="match status" value="1"/>
</dbReference>
<feature type="region of interest" description="Disordered" evidence="1">
    <location>
        <begin position="759"/>
        <end position="784"/>
    </location>
</feature>